<feature type="signal peptide" evidence="1">
    <location>
        <begin position="1"/>
        <end position="21"/>
    </location>
</feature>
<evidence type="ECO:0008006" key="4">
    <source>
        <dbReference type="Google" id="ProtNLM"/>
    </source>
</evidence>
<comment type="caution">
    <text evidence="2">The sequence shown here is derived from an EMBL/GenBank/DDBJ whole genome shotgun (WGS) entry which is preliminary data.</text>
</comment>
<dbReference type="Pfam" id="PF16407">
    <property type="entry name" value="PKD_2"/>
    <property type="match status" value="1"/>
</dbReference>
<dbReference type="InterPro" id="IPR032183">
    <property type="entry name" value="PKD-like"/>
</dbReference>
<dbReference type="RefSeq" id="WP_192008211.1">
    <property type="nucleotide sequence ID" value="NZ_JACYTQ010000001.1"/>
</dbReference>
<keyword evidence="3" id="KW-1185">Reference proteome</keyword>
<keyword evidence="1" id="KW-0732">Signal</keyword>
<name>A0ABR9AHF8_9BACT</name>
<reference evidence="2 3" key="1">
    <citation type="submission" date="2020-09" db="EMBL/GenBank/DDBJ databases">
        <title>Echinicola sp. CAU 1574 isolated from sand of Sido Beach.</title>
        <authorList>
            <person name="Kim W."/>
        </authorList>
    </citation>
    <scope>NUCLEOTIDE SEQUENCE [LARGE SCALE GENOMIC DNA]</scope>
    <source>
        <strain evidence="2 3">CAU 1574</strain>
    </source>
</reference>
<dbReference type="Proteomes" id="UP000647133">
    <property type="component" value="Unassembled WGS sequence"/>
</dbReference>
<dbReference type="EMBL" id="JACYTQ010000001">
    <property type="protein sequence ID" value="MBD8487757.1"/>
    <property type="molecule type" value="Genomic_DNA"/>
</dbReference>
<proteinExistence type="predicted"/>
<evidence type="ECO:0000256" key="1">
    <source>
        <dbReference type="SAM" id="SignalP"/>
    </source>
</evidence>
<feature type="chain" id="PRO_5046070123" description="PKD-like family protein" evidence="1">
    <location>
        <begin position="22"/>
        <end position="497"/>
    </location>
</feature>
<organism evidence="2 3">
    <name type="scientific">Echinicola arenosa</name>
    <dbReference type="NCBI Taxonomy" id="2774144"/>
    <lineage>
        <taxon>Bacteria</taxon>
        <taxon>Pseudomonadati</taxon>
        <taxon>Bacteroidota</taxon>
        <taxon>Cytophagia</taxon>
        <taxon>Cytophagales</taxon>
        <taxon>Cyclobacteriaceae</taxon>
        <taxon>Echinicola</taxon>
    </lineage>
</organism>
<gene>
    <name evidence="2" type="ORF">IFO69_03245</name>
</gene>
<sequence length="497" mass="56416">MKKILIYICLGLLPILLPACMEDLGNYQYQEINEIDFEGIDSSYVAYQGEQFKIEPNLAFTLDESDNPENYEYEWFLQKPGALPNDKEKFLSDQRVLDIQLSVAPGIYNGYYRVRDMTTGVQFATKFAMEVISSVYEGWMVMSDVNGKARLDMASRIEEDYMVIPDVLNYTGSSLKLEGAPGMVFCYDYDPTLYGIYVTSEGTGTTKIDPDSFGWSEDLRLTYEATGTFPEDWRADQIYDRGGNSSLMLSEGKVYYYFRTYGIAYGVPINMVSGEAAPYTPSPFISVNPFFVADQSILFDEDNKRFLRHMGVNKEESDLMPNGTLFDYNIGMDLVYMGYNEYNGGEALAVLNDNGQYYIARIAQTFTTLQQVYFEAINVDGFDQAENFAVHPDFGFLFFNIGSKVYEYDLSTKVAYEMLDYGSKEVTHLEFYNLAFPRAHTADFEKQLMVASNDSSLPAESSGKLEFYNVPPVNGQITLDSELEGFGKIVSVAYRER</sequence>
<evidence type="ECO:0000313" key="2">
    <source>
        <dbReference type="EMBL" id="MBD8487757.1"/>
    </source>
</evidence>
<protein>
    <recommendedName>
        <fullName evidence="4">PKD-like family protein</fullName>
    </recommendedName>
</protein>
<evidence type="ECO:0000313" key="3">
    <source>
        <dbReference type="Proteomes" id="UP000647133"/>
    </source>
</evidence>
<accession>A0ABR9AHF8</accession>